<dbReference type="SUPFAM" id="SSF51206">
    <property type="entry name" value="cAMP-binding domain-like"/>
    <property type="match status" value="1"/>
</dbReference>
<proteinExistence type="predicted"/>
<gene>
    <name evidence="2" type="ORF">C7B77_16815</name>
</gene>
<evidence type="ECO:0000256" key="1">
    <source>
        <dbReference type="SAM" id="MobiDB-lite"/>
    </source>
</evidence>
<name>A0A2T1GBZ3_9CYAN</name>
<accession>A0A2T1GBZ3</accession>
<dbReference type="OrthoDB" id="8565101at2"/>
<dbReference type="Proteomes" id="UP000238937">
    <property type="component" value="Unassembled WGS sequence"/>
</dbReference>
<dbReference type="Gene3D" id="2.60.120.10">
    <property type="entry name" value="Jelly Rolls"/>
    <property type="match status" value="1"/>
</dbReference>
<feature type="compositionally biased region" description="Polar residues" evidence="1">
    <location>
        <begin position="56"/>
        <end position="67"/>
    </location>
</feature>
<dbReference type="RefSeq" id="WP_106307210.1">
    <property type="nucleotide sequence ID" value="NZ_PVWO01000226.1"/>
</dbReference>
<dbReference type="EMBL" id="PVWO01000226">
    <property type="protein sequence ID" value="PSB54879.1"/>
    <property type="molecule type" value="Genomic_DNA"/>
</dbReference>
<keyword evidence="3" id="KW-1185">Reference proteome</keyword>
<organism evidence="2 3">
    <name type="scientific">Chamaesiphon polymorphus CCALA 037</name>
    <dbReference type="NCBI Taxonomy" id="2107692"/>
    <lineage>
        <taxon>Bacteria</taxon>
        <taxon>Bacillati</taxon>
        <taxon>Cyanobacteriota</taxon>
        <taxon>Cyanophyceae</taxon>
        <taxon>Gomontiellales</taxon>
        <taxon>Chamaesiphonaceae</taxon>
        <taxon>Chamaesiphon</taxon>
    </lineage>
</organism>
<protein>
    <submittedName>
        <fullName evidence="2">Uncharacterized protein</fullName>
    </submittedName>
</protein>
<dbReference type="InterPro" id="IPR014710">
    <property type="entry name" value="RmlC-like_jellyroll"/>
</dbReference>
<comment type="caution">
    <text evidence="2">The sequence shown here is derived from an EMBL/GenBank/DDBJ whole genome shotgun (WGS) entry which is preliminary data.</text>
</comment>
<dbReference type="InterPro" id="IPR018490">
    <property type="entry name" value="cNMP-bd_dom_sf"/>
</dbReference>
<dbReference type="AlphaFoldDB" id="A0A2T1GBZ3"/>
<evidence type="ECO:0000313" key="2">
    <source>
        <dbReference type="EMBL" id="PSB54879.1"/>
    </source>
</evidence>
<reference evidence="2 3" key="1">
    <citation type="submission" date="2018-03" db="EMBL/GenBank/DDBJ databases">
        <title>The ancient ancestry and fast evolution of plastids.</title>
        <authorList>
            <person name="Moore K.R."/>
            <person name="Magnabosco C."/>
            <person name="Momper L."/>
            <person name="Gold D.A."/>
            <person name="Bosak T."/>
            <person name="Fournier G.P."/>
        </authorList>
    </citation>
    <scope>NUCLEOTIDE SEQUENCE [LARGE SCALE GENOMIC DNA]</scope>
    <source>
        <strain evidence="2 3">CCALA 037</strain>
    </source>
</reference>
<feature type="region of interest" description="Disordered" evidence="1">
    <location>
        <begin position="36"/>
        <end position="67"/>
    </location>
</feature>
<sequence>MQIDTLSRVPLFSNLSNAQLQCIAGLGSEIAIDRGTQIAKQGDPPSTTFPPDKSSGRATSVGKSFLP</sequence>
<evidence type="ECO:0000313" key="3">
    <source>
        <dbReference type="Proteomes" id="UP000238937"/>
    </source>
</evidence>